<organism evidence="2 3">
    <name type="scientific">Rhizorhabdus histidinilytica</name>
    <dbReference type="NCBI Taxonomy" id="439228"/>
    <lineage>
        <taxon>Bacteria</taxon>
        <taxon>Pseudomonadati</taxon>
        <taxon>Pseudomonadota</taxon>
        <taxon>Alphaproteobacteria</taxon>
        <taxon>Sphingomonadales</taxon>
        <taxon>Sphingomonadaceae</taxon>
        <taxon>Rhizorhabdus</taxon>
    </lineage>
</organism>
<dbReference type="RefSeq" id="WP_125723935.1">
    <property type="nucleotide sequence ID" value="NZ_FUYM01000007.1"/>
</dbReference>
<dbReference type="AlphaFoldDB" id="A0A1T5EVC5"/>
<evidence type="ECO:0000313" key="3">
    <source>
        <dbReference type="Proteomes" id="UP000189818"/>
    </source>
</evidence>
<protein>
    <submittedName>
        <fullName evidence="2">Uncharacterized protein</fullName>
    </submittedName>
</protein>
<dbReference type="STRING" id="439228.SAMN06295920_107239"/>
<dbReference type="Proteomes" id="UP000189818">
    <property type="component" value="Unassembled WGS sequence"/>
</dbReference>
<feature type="region of interest" description="Disordered" evidence="1">
    <location>
        <begin position="24"/>
        <end position="51"/>
    </location>
</feature>
<keyword evidence="3" id="KW-1185">Reference proteome</keyword>
<gene>
    <name evidence="2" type="ORF">SAMN06295920_107239</name>
</gene>
<evidence type="ECO:0000256" key="1">
    <source>
        <dbReference type="SAM" id="MobiDB-lite"/>
    </source>
</evidence>
<evidence type="ECO:0000313" key="2">
    <source>
        <dbReference type="EMBL" id="SKB87798.1"/>
    </source>
</evidence>
<sequence>MTDKSKPEPTYDTVWQKLLQEEAAEKARKEAKRRAREYAPGWPVRADRAPSLTDGTFAPMRSYGQQHQPTLEELSSRALRAAERAMQDSSYRNRSAQAVSARTMKPQIAAAPQAQSGRPNYLSNPLYKALQMGVDLGNFASDAGGAMMGAELLFGEPGLAGATVEGIGSTATVLSGAGQAAMGDHHAFERAMRDGVLNHGALRLVPKTLRNDFADYLFGKALDNAIPPLTKDPRDSE</sequence>
<dbReference type="EMBL" id="FUYM01000007">
    <property type="protein sequence ID" value="SKB87798.1"/>
    <property type="molecule type" value="Genomic_DNA"/>
</dbReference>
<reference evidence="3" key="1">
    <citation type="submission" date="2017-02" db="EMBL/GenBank/DDBJ databases">
        <authorList>
            <person name="Varghese N."/>
            <person name="Submissions S."/>
        </authorList>
    </citation>
    <scope>NUCLEOTIDE SEQUENCE [LARGE SCALE GENOMIC DNA]</scope>
    <source>
        <strain evidence="3">UM2</strain>
    </source>
</reference>
<accession>A0A1T5EVC5</accession>
<dbReference type="OrthoDB" id="7581084at2"/>
<name>A0A1T5EVC5_9SPHN</name>
<proteinExistence type="predicted"/>